<dbReference type="EMBL" id="AP019377">
    <property type="protein sequence ID" value="BBH95323.1"/>
    <property type="molecule type" value="Genomic_DNA"/>
</dbReference>
<keyword evidence="2" id="KW-0175">Coiled coil</keyword>
<accession>A0A455T3X9</accession>
<feature type="compositionally biased region" description="Basic and acidic residues" evidence="3">
    <location>
        <begin position="183"/>
        <end position="195"/>
    </location>
</feature>
<gene>
    <name evidence="4" type="ORF">KTA_35220</name>
</gene>
<evidence type="ECO:0000313" key="4">
    <source>
        <dbReference type="EMBL" id="BBH95323.1"/>
    </source>
</evidence>
<organism evidence="4">
    <name type="scientific">Thermogemmatispora argillosa</name>
    <dbReference type="NCBI Taxonomy" id="2045280"/>
    <lineage>
        <taxon>Bacteria</taxon>
        <taxon>Bacillati</taxon>
        <taxon>Chloroflexota</taxon>
        <taxon>Ktedonobacteria</taxon>
        <taxon>Thermogemmatisporales</taxon>
        <taxon>Thermogemmatisporaceae</taxon>
        <taxon>Thermogemmatispora</taxon>
    </lineage>
</organism>
<feature type="region of interest" description="Disordered" evidence="3">
    <location>
        <begin position="171"/>
        <end position="220"/>
    </location>
</feature>
<dbReference type="AlphaFoldDB" id="A0A455T3X9"/>
<comment type="similarity">
    <text evidence="1">Belongs to the PspA/Vipp/IM30 family.</text>
</comment>
<evidence type="ECO:0008006" key="5">
    <source>
        <dbReference type="Google" id="ProtNLM"/>
    </source>
</evidence>
<feature type="compositionally biased region" description="Polar residues" evidence="3">
    <location>
        <begin position="199"/>
        <end position="217"/>
    </location>
</feature>
<feature type="region of interest" description="Disordered" evidence="3">
    <location>
        <begin position="234"/>
        <end position="299"/>
    </location>
</feature>
<evidence type="ECO:0000256" key="3">
    <source>
        <dbReference type="SAM" id="MobiDB-lite"/>
    </source>
</evidence>
<evidence type="ECO:0000256" key="1">
    <source>
        <dbReference type="ARBA" id="ARBA00043985"/>
    </source>
</evidence>
<reference evidence="4" key="1">
    <citation type="submission" date="2018-12" db="EMBL/GenBank/DDBJ databases">
        <title>Novel natural products biosynthetic potential of the class Ktedonobacteria.</title>
        <authorList>
            <person name="Zheng Y."/>
            <person name="Saitou A."/>
            <person name="Wang C.M."/>
            <person name="Toyoda A."/>
            <person name="Minakuchi Y."/>
            <person name="Sekiguchi Y."/>
            <person name="Ueda K."/>
            <person name="Takano H."/>
            <person name="Sakai Y."/>
            <person name="Yokota A."/>
            <person name="Yabe S."/>
        </authorList>
    </citation>
    <scope>NUCLEOTIDE SEQUENCE</scope>
    <source>
        <strain evidence="4">A3-2</strain>
    </source>
</reference>
<feature type="coiled-coil region" evidence="2">
    <location>
        <begin position="47"/>
        <end position="81"/>
    </location>
</feature>
<protein>
    <recommendedName>
        <fullName evidence="5">Phage shock protein A</fullName>
    </recommendedName>
</protein>
<sequence length="322" mass="36711">MNLLERVLTLLRINIDAFLEKAPDPQSSLRQLQLDMRNQLVQVKTQVATAIAAAHQLQRRAREKQEEAATWLQKAEQALRQGNEEAARSALLQYNEVSRLALRYEQQRQAQEQLAHTMRDALQQLEARLRELEATSELLEMQQRQERIQQRIFDEQQRRRQDIEQRRERLQSHLVGGQHQHLQAKEEQQRSDAGDRPPTTETLSPSLSALRQASQSPRADAGLADLEQQLQALKTHKQSQRVPSLKMKGPQRPEAPPQPGEEGEEQEQTASASGRTQASARRAASRATTRTTEALDKATLADLPLLLETLQAHHRHPDEPSE</sequence>
<evidence type="ECO:0000256" key="2">
    <source>
        <dbReference type="SAM" id="Coils"/>
    </source>
</evidence>
<dbReference type="InterPro" id="IPR007157">
    <property type="entry name" value="PspA_VIPP1"/>
</dbReference>
<proteinExistence type="inferred from homology"/>
<feature type="compositionally biased region" description="Low complexity" evidence="3">
    <location>
        <begin position="268"/>
        <end position="299"/>
    </location>
</feature>
<name>A0A455T3X9_9CHLR</name>
<dbReference type="Pfam" id="PF04012">
    <property type="entry name" value="PspA_IM30"/>
    <property type="match status" value="1"/>
</dbReference>